<dbReference type="SMART" id="SM00957">
    <property type="entry name" value="SecA_DEAD"/>
    <property type="match status" value="1"/>
</dbReference>
<dbReference type="GO" id="GO:0046872">
    <property type="term" value="F:metal ion binding"/>
    <property type="evidence" value="ECO:0007669"/>
    <property type="project" value="UniProtKB-KW"/>
</dbReference>
<reference evidence="21 22" key="1">
    <citation type="journal article" date="2010" name="Stand. Genomic Sci.">
        <title>Non-contiguous finished genome sequence of Aminomonas paucivorans type strain (GLU-3).</title>
        <authorList>
            <person name="Pitluck S."/>
            <person name="Yasawong M."/>
            <person name="Held B."/>
            <person name="Lapidus A."/>
            <person name="Nolan M."/>
            <person name="Copeland A."/>
            <person name="Lucas S."/>
            <person name="Del Rio T.G."/>
            <person name="Tice H."/>
            <person name="Cheng J.F."/>
            <person name="Chertkov O."/>
            <person name="Goodwin L."/>
            <person name="Tapia R."/>
            <person name="Han C."/>
            <person name="Liolios K."/>
            <person name="Ivanova N."/>
            <person name="Mavromatis K."/>
            <person name="Ovchinnikova G."/>
            <person name="Pati A."/>
            <person name="Chen A."/>
            <person name="Palaniappan K."/>
            <person name="Land M."/>
            <person name="Hauser L."/>
            <person name="Chang Y.J."/>
            <person name="Jeffries C.D."/>
            <person name="Pukall R."/>
            <person name="Spring S."/>
            <person name="Rohde M."/>
            <person name="Sikorski J."/>
            <person name="Goker M."/>
            <person name="Woyke T."/>
            <person name="Bristow J."/>
            <person name="Eisen J.A."/>
            <person name="Markowitz V."/>
            <person name="Hugenholtz P."/>
            <person name="Kyrpides N.C."/>
            <person name="Klenk H.P."/>
        </authorList>
    </citation>
    <scope>NUCLEOTIDE SEQUENCE [LARGE SCALE GENOMIC DNA]</scope>
    <source>
        <strain evidence="21 22">DSM 12260</strain>
    </source>
</reference>
<keyword evidence="13 15" id="KW-0811">Translocation</keyword>
<dbReference type="RefSeq" id="WP_006300644.1">
    <property type="nucleotide sequence ID" value="NZ_CM001022.1"/>
</dbReference>
<evidence type="ECO:0000256" key="5">
    <source>
        <dbReference type="ARBA" id="ARBA00022475"/>
    </source>
</evidence>
<evidence type="ECO:0000256" key="14">
    <source>
        <dbReference type="ARBA" id="ARBA00023136"/>
    </source>
</evidence>
<dbReference type="InterPro" id="IPR004027">
    <property type="entry name" value="SEC_C_motif"/>
</dbReference>
<dbReference type="GO" id="GO:0065002">
    <property type="term" value="P:intracellular protein transmembrane transport"/>
    <property type="evidence" value="ECO:0007669"/>
    <property type="project" value="UniProtKB-UniRule"/>
</dbReference>
<keyword evidence="14 15" id="KW-0472">Membrane</keyword>
<evidence type="ECO:0000256" key="13">
    <source>
        <dbReference type="ARBA" id="ARBA00023010"/>
    </source>
</evidence>
<dbReference type="Pfam" id="PF21090">
    <property type="entry name" value="P-loop_SecA"/>
    <property type="match status" value="1"/>
</dbReference>
<dbReference type="FunFam" id="3.40.50.300:FF:000113">
    <property type="entry name" value="Preprotein translocase subunit SecA"/>
    <property type="match status" value="1"/>
</dbReference>
<dbReference type="InterPro" id="IPR011116">
    <property type="entry name" value="SecA_Wing/Scaffold"/>
</dbReference>
<dbReference type="InterPro" id="IPR000185">
    <property type="entry name" value="SecA"/>
</dbReference>
<dbReference type="Gene3D" id="3.40.50.300">
    <property type="entry name" value="P-loop containing nucleotide triphosphate hydrolases"/>
    <property type="match status" value="2"/>
</dbReference>
<dbReference type="Proteomes" id="UP000005096">
    <property type="component" value="Chromosome"/>
</dbReference>
<comment type="cofactor">
    <cofactor evidence="1">
        <name>Zn(2+)</name>
        <dbReference type="ChEBI" id="CHEBI:29105"/>
    </cofactor>
</comment>
<dbReference type="EMBL" id="CM001022">
    <property type="protein sequence ID" value="EFQ23461.1"/>
    <property type="molecule type" value="Genomic_DNA"/>
</dbReference>
<dbReference type="Pfam" id="PF01043">
    <property type="entry name" value="SecA_PP_bind"/>
    <property type="match status" value="1"/>
</dbReference>
<dbReference type="InterPro" id="IPR036670">
    <property type="entry name" value="SecA_X-link_sf"/>
</dbReference>
<keyword evidence="12 15" id="KW-1278">Translocase</keyword>
<protein>
    <recommendedName>
        <fullName evidence="15 16">Protein translocase subunit SecA</fullName>
        <ecNumber evidence="15">7.4.2.8</ecNumber>
    </recommendedName>
</protein>
<keyword evidence="17" id="KW-0175">Coiled coil</keyword>
<dbReference type="InterPro" id="IPR014001">
    <property type="entry name" value="Helicase_ATP-bd"/>
</dbReference>
<keyword evidence="5 15" id="KW-1003">Cell membrane</keyword>
<evidence type="ECO:0000313" key="21">
    <source>
        <dbReference type="EMBL" id="EFQ23461.1"/>
    </source>
</evidence>
<evidence type="ECO:0000313" key="22">
    <source>
        <dbReference type="Proteomes" id="UP000005096"/>
    </source>
</evidence>
<dbReference type="STRING" id="584708.Apau_1034"/>
<feature type="compositionally biased region" description="Basic residues" evidence="18">
    <location>
        <begin position="885"/>
        <end position="895"/>
    </location>
</feature>
<dbReference type="CDD" id="cd18803">
    <property type="entry name" value="SF2_C_secA"/>
    <property type="match status" value="1"/>
</dbReference>
<evidence type="ECO:0000256" key="8">
    <source>
        <dbReference type="ARBA" id="ARBA00022741"/>
    </source>
</evidence>
<evidence type="ECO:0000256" key="1">
    <source>
        <dbReference type="ARBA" id="ARBA00001947"/>
    </source>
</evidence>
<gene>
    <name evidence="15" type="primary">secA</name>
    <name evidence="21" type="ORF">Apau_1034</name>
</gene>
<evidence type="ECO:0000256" key="3">
    <source>
        <dbReference type="ARBA" id="ARBA00007650"/>
    </source>
</evidence>
<feature type="region of interest" description="Disordered" evidence="18">
    <location>
        <begin position="833"/>
        <end position="895"/>
    </location>
</feature>
<feature type="binding site" evidence="15">
    <location>
        <begin position="105"/>
        <end position="109"/>
    </location>
    <ligand>
        <name>ATP</name>
        <dbReference type="ChEBI" id="CHEBI:30616"/>
    </ligand>
</feature>
<dbReference type="GO" id="GO:0005829">
    <property type="term" value="C:cytosol"/>
    <property type="evidence" value="ECO:0007669"/>
    <property type="project" value="TreeGrafter"/>
</dbReference>
<dbReference type="GO" id="GO:0043952">
    <property type="term" value="P:protein transport by the Sec complex"/>
    <property type="evidence" value="ECO:0007669"/>
    <property type="project" value="TreeGrafter"/>
</dbReference>
<dbReference type="InterPro" id="IPR020937">
    <property type="entry name" value="SecA_CS"/>
</dbReference>
<dbReference type="AlphaFoldDB" id="E3CX11"/>
<dbReference type="PANTHER" id="PTHR30612">
    <property type="entry name" value="SECA INNER MEMBRANE COMPONENT OF SEC PROTEIN SECRETION SYSTEM"/>
    <property type="match status" value="1"/>
</dbReference>
<dbReference type="CDD" id="cd17928">
    <property type="entry name" value="DEXDc_SecA"/>
    <property type="match status" value="1"/>
</dbReference>
<dbReference type="Gene3D" id="1.10.3060.10">
    <property type="entry name" value="Helical scaffold and wing domains of SecA"/>
    <property type="match status" value="1"/>
</dbReference>
<dbReference type="GO" id="GO:0031522">
    <property type="term" value="C:cell envelope Sec protein transport complex"/>
    <property type="evidence" value="ECO:0007669"/>
    <property type="project" value="UniProtKB-ARBA"/>
</dbReference>
<keyword evidence="9" id="KW-0862">Zinc</keyword>
<dbReference type="Pfam" id="PF07516">
    <property type="entry name" value="SecA_SW"/>
    <property type="match status" value="1"/>
</dbReference>
<dbReference type="Pfam" id="PF07517">
    <property type="entry name" value="SecA_DEAD"/>
    <property type="match status" value="1"/>
</dbReference>
<dbReference type="HOGENOM" id="CLU_005314_3_0_0"/>
<keyword evidence="8 15" id="KW-0547">Nucleotide-binding</keyword>
<proteinExistence type="inferred from homology"/>
<dbReference type="OrthoDB" id="9805579at2"/>
<dbReference type="SUPFAM" id="SSF81767">
    <property type="entry name" value="Pre-protein crosslinking domain of SecA"/>
    <property type="match status" value="1"/>
</dbReference>
<name>E3CX11_9BACT</name>
<dbReference type="GO" id="GO:0017038">
    <property type="term" value="P:protein import"/>
    <property type="evidence" value="ECO:0007669"/>
    <property type="project" value="InterPro"/>
</dbReference>
<evidence type="ECO:0000256" key="15">
    <source>
        <dbReference type="HAMAP-Rule" id="MF_01382"/>
    </source>
</evidence>
<feature type="domain" description="Helicase ATP-binding" evidence="19">
    <location>
        <begin position="89"/>
        <end position="227"/>
    </location>
</feature>
<dbReference type="InterPro" id="IPR014018">
    <property type="entry name" value="SecA_motor_DEAD"/>
</dbReference>
<feature type="coiled-coil region" evidence="17">
    <location>
        <begin position="14"/>
        <end position="41"/>
    </location>
</feature>
<evidence type="ECO:0000256" key="12">
    <source>
        <dbReference type="ARBA" id="ARBA00022967"/>
    </source>
</evidence>
<accession>E3CX11</accession>
<dbReference type="Pfam" id="PF02810">
    <property type="entry name" value="SEC-C"/>
    <property type="match status" value="1"/>
</dbReference>
<dbReference type="GO" id="GO:0006605">
    <property type="term" value="P:protein targeting"/>
    <property type="evidence" value="ECO:0007669"/>
    <property type="project" value="UniProtKB-UniRule"/>
</dbReference>
<dbReference type="PROSITE" id="PS01312">
    <property type="entry name" value="SECA"/>
    <property type="match status" value="1"/>
</dbReference>
<dbReference type="SMART" id="SM00958">
    <property type="entry name" value="SecA_PP_bind"/>
    <property type="match status" value="1"/>
</dbReference>
<evidence type="ECO:0000256" key="10">
    <source>
        <dbReference type="ARBA" id="ARBA00022840"/>
    </source>
</evidence>
<dbReference type="SUPFAM" id="SSF52540">
    <property type="entry name" value="P-loop containing nucleoside triphosphate hydrolases"/>
    <property type="match status" value="2"/>
</dbReference>
<dbReference type="GO" id="GO:0005886">
    <property type="term" value="C:plasma membrane"/>
    <property type="evidence" value="ECO:0007669"/>
    <property type="project" value="UniProtKB-SubCell"/>
</dbReference>
<comment type="subunit">
    <text evidence="15">Monomer and homodimer. Part of the essential Sec protein translocation apparatus which comprises SecA, SecYEG and auxiliary proteins SecDF. Other proteins may also be involved.</text>
</comment>
<evidence type="ECO:0000256" key="2">
    <source>
        <dbReference type="ARBA" id="ARBA00004170"/>
    </source>
</evidence>
<dbReference type="GO" id="GO:0005524">
    <property type="term" value="F:ATP binding"/>
    <property type="evidence" value="ECO:0007669"/>
    <property type="project" value="UniProtKB-UniRule"/>
</dbReference>
<dbReference type="InterPro" id="IPR027417">
    <property type="entry name" value="P-loop_NTPase"/>
</dbReference>
<evidence type="ECO:0000256" key="9">
    <source>
        <dbReference type="ARBA" id="ARBA00022833"/>
    </source>
</evidence>
<feature type="domain" description="SecA family profile" evidence="20">
    <location>
        <begin position="3"/>
        <end position="613"/>
    </location>
</feature>
<dbReference type="FunFam" id="3.40.50.300:FF:000334">
    <property type="entry name" value="Protein translocase subunit SecA"/>
    <property type="match status" value="1"/>
</dbReference>
<keyword evidence="11 15" id="KW-0653">Protein transport</keyword>
<dbReference type="EC" id="7.4.2.8" evidence="15"/>
<evidence type="ECO:0000256" key="6">
    <source>
        <dbReference type="ARBA" id="ARBA00022490"/>
    </source>
</evidence>
<evidence type="ECO:0000259" key="19">
    <source>
        <dbReference type="PROSITE" id="PS51192"/>
    </source>
</evidence>
<dbReference type="InterPro" id="IPR011130">
    <property type="entry name" value="SecA_preprotein_X-link_dom"/>
</dbReference>
<keyword evidence="6 15" id="KW-0963">Cytoplasm</keyword>
<comment type="similarity">
    <text evidence="3 15 16">Belongs to the SecA family.</text>
</comment>
<dbReference type="PROSITE" id="PS51192">
    <property type="entry name" value="HELICASE_ATP_BIND_1"/>
    <property type="match status" value="1"/>
</dbReference>
<dbReference type="Gene3D" id="3.90.1440.10">
    <property type="entry name" value="SecA, preprotein cross-linking domain"/>
    <property type="match status" value="1"/>
</dbReference>
<dbReference type="FunFam" id="3.90.1440.10:FF:000003">
    <property type="entry name" value="Preprotein translocase SecA subunit"/>
    <property type="match status" value="1"/>
</dbReference>
<evidence type="ECO:0000256" key="7">
    <source>
        <dbReference type="ARBA" id="ARBA00022723"/>
    </source>
</evidence>
<keyword evidence="7" id="KW-0479">Metal-binding</keyword>
<evidence type="ECO:0000259" key="20">
    <source>
        <dbReference type="PROSITE" id="PS51196"/>
    </source>
</evidence>
<evidence type="ECO:0000256" key="11">
    <source>
        <dbReference type="ARBA" id="ARBA00022927"/>
    </source>
</evidence>
<evidence type="ECO:0000256" key="4">
    <source>
        <dbReference type="ARBA" id="ARBA00022448"/>
    </source>
</evidence>
<dbReference type="InterPro" id="IPR036266">
    <property type="entry name" value="SecA_Wing/Scaffold_sf"/>
</dbReference>
<sequence length="895" mass="99962">MLKGVLRVLGLDPNDRALARYRRAAEAVDALEAQVSALSDEELAATTTVFRERLDGGETLDDLLPEAFARVREVSVRTLGLRHFDVQLMGGMALHEGKIAEMKTGEGKTLVATLAVVLNALEGKGVHVVTVNDYLAKRDAEWMGPVYRGLGLSVGVIEPFMESEDRFAAYRQDITYGTNSEFGFDYLRDNMALSREQQVQRGHRFCLVDEVDSILVDEARTPLIISGPSEESTEPYRTADACARSLTAGTDFEVDEKERNVALTEGGIARCEQILKLPNLFTDYGHSELAHKVVQSLKAHHLFQRDVHYVVKDGEIVIVDEFTGRLMFGRRYSDGLHQAIEAKERVQVGRENQTLATITLQNYFRMYHKLAGMTGTAATEAEEFKEIYGMEVVVVPTHNPMIRTDHPDVIYRTQREKYNAAAEEVEECFKRGQPVLVGTASIEHSERVSKLLKARKVPHHVLNAKVHDKEAAIVAQAGRFGAITVATNMAGRGTDILLGGNPSFLAREEATRQGLDPVQDPRGFEALLESQRTLCAQERDRVIQAGGLRILGTERHESRRIDNQLRGRSGRQGDPGESRFLVSLEDDLLRLFGSDRVQGLMTKLGMEEGESVEHSFLSKAIENAQKKVEEMHFDIRKQLLSYDNVMNQQREAVYKERGEILEAEDLIERAWSLLADTVTSVLDRAPDEEGVLDPAPAALHLKSLFGPGIEGPLEGATTREGMEQAKEQVLREVRRRFDAKVQELGTDTANALFRFLILQVLDTHWKEHLLAMDELRRGIGLRAIGQKDPLVEYQFESFNLFKEMLGRVREGFSEFALRVSVVEDRPRSRNRNLRESRDLLLPPQAAGAPGDLENPGELATATRTAPIHKGPKVGRNDPCPCGSGKKYKHCCGRGQ</sequence>
<dbReference type="NCBIfam" id="NF009538">
    <property type="entry name" value="PRK12904.1"/>
    <property type="match status" value="1"/>
</dbReference>
<dbReference type="eggNOG" id="COG0653">
    <property type="taxonomic scope" value="Bacteria"/>
</dbReference>
<dbReference type="PRINTS" id="PR00906">
    <property type="entry name" value="SECA"/>
</dbReference>
<dbReference type="Gene3D" id="3.10.450.50">
    <property type="match status" value="1"/>
</dbReference>
<dbReference type="InterPro" id="IPR044722">
    <property type="entry name" value="SecA_SF2_C"/>
</dbReference>
<organism evidence="21 22">
    <name type="scientific">Aminomonas paucivorans DSM 12260</name>
    <dbReference type="NCBI Taxonomy" id="584708"/>
    <lineage>
        <taxon>Bacteria</taxon>
        <taxon>Thermotogati</taxon>
        <taxon>Synergistota</taxon>
        <taxon>Synergistia</taxon>
        <taxon>Synergistales</taxon>
        <taxon>Synergistaceae</taxon>
        <taxon>Aminomonas</taxon>
    </lineage>
</organism>
<keyword evidence="4 15" id="KW-0813">Transport</keyword>
<keyword evidence="10 15" id="KW-0067">ATP-binding</keyword>
<dbReference type="SUPFAM" id="SSF81886">
    <property type="entry name" value="Helical scaffold and wing domains of SecA"/>
    <property type="match status" value="1"/>
</dbReference>
<comment type="catalytic activity">
    <reaction evidence="15">
        <text>ATP + H2O + cellular proteinSide 1 = ADP + phosphate + cellular proteinSide 2.</text>
        <dbReference type="EC" id="7.4.2.8"/>
    </reaction>
</comment>
<keyword evidence="22" id="KW-1185">Reference proteome</keyword>
<dbReference type="GO" id="GO:0008564">
    <property type="term" value="F:protein-exporting ATPase activity"/>
    <property type="evidence" value="ECO:0007669"/>
    <property type="project" value="UniProtKB-EC"/>
</dbReference>
<comment type="function">
    <text evidence="15">Part of the Sec protein translocase complex. Interacts with the SecYEG preprotein conducting channel. Has a central role in coupling the hydrolysis of ATP to the transfer of proteins into and across the cell membrane, serving as an ATP-driven molecular motor driving the stepwise translocation of polypeptide chains across the membrane.</text>
</comment>
<dbReference type="PROSITE" id="PS51196">
    <property type="entry name" value="SECA_MOTOR_DEAD"/>
    <property type="match status" value="1"/>
</dbReference>
<feature type="binding site" evidence="15">
    <location>
        <position position="87"/>
    </location>
    <ligand>
        <name>ATP</name>
        <dbReference type="ChEBI" id="CHEBI:30616"/>
    </ligand>
</feature>
<feature type="binding site" evidence="15">
    <location>
        <position position="495"/>
    </location>
    <ligand>
        <name>ATP</name>
        <dbReference type="ChEBI" id="CHEBI:30616"/>
    </ligand>
</feature>
<dbReference type="PANTHER" id="PTHR30612:SF0">
    <property type="entry name" value="CHLOROPLAST PROTEIN-TRANSPORTING ATPASE"/>
    <property type="match status" value="1"/>
</dbReference>
<dbReference type="HAMAP" id="MF_01382">
    <property type="entry name" value="SecA"/>
    <property type="match status" value="1"/>
</dbReference>
<evidence type="ECO:0000256" key="18">
    <source>
        <dbReference type="SAM" id="MobiDB-lite"/>
    </source>
</evidence>
<evidence type="ECO:0000256" key="17">
    <source>
        <dbReference type="SAM" id="Coils"/>
    </source>
</evidence>
<comment type="subcellular location">
    <subcellularLocation>
        <location evidence="15">Cell membrane</location>
        <topology evidence="15">Peripheral membrane protein</topology>
        <orientation evidence="15">Cytoplasmic side</orientation>
    </subcellularLocation>
    <subcellularLocation>
        <location evidence="15">Cytoplasm</location>
    </subcellularLocation>
    <subcellularLocation>
        <location evidence="2">Membrane</location>
        <topology evidence="2">Peripheral membrane protein</topology>
    </subcellularLocation>
    <text evidence="15">Distribution is 50-50.</text>
</comment>
<dbReference type="InterPro" id="IPR011115">
    <property type="entry name" value="SecA_DEAD"/>
</dbReference>
<dbReference type="PaxDb" id="584708-Apau_1034"/>
<dbReference type="NCBIfam" id="TIGR00963">
    <property type="entry name" value="secA"/>
    <property type="match status" value="1"/>
</dbReference>
<evidence type="ECO:0000256" key="16">
    <source>
        <dbReference type="RuleBase" id="RU003874"/>
    </source>
</evidence>